<accession>A0A8H9KXK3</accession>
<dbReference type="GO" id="GO:0004175">
    <property type="term" value="F:endopeptidase activity"/>
    <property type="evidence" value="ECO:0007669"/>
    <property type="project" value="TreeGrafter"/>
</dbReference>
<organism evidence="3 4">
    <name type="scientific">Sphingobacterium cellulitidis</name>
    <dbReference type="NCBI Taxonomy" id="1768011"/>
    <lineage>
        <taxon>Bacteria</taxon>
        <taxon>Pseudomonadati</taxon>
        <taxon>Bacteroidota</taxon>
        <taxon>Sphingobacteriia</taxon>
        <taxon>Sphingobacteriales</taxon>
        <taxon>Sphingobacteriaceae</taxon>
        <taxon>Sphingobacterium</taxon>
    </lineage>
</organism>
<evidence type="ECO:0000313" key="4">
    <source>
        <dbReference type="Proteomes" id="UP000614460"/>
    </source>
</evidence>
<evidence type="ECO:0000313" key="3">
    <source>
        <dbReference type="EMBL" id="GGE20214.1"/>
    </source>
</evidence>
<reference evidence="3" key="1">
    <citation type="journal article" date="2014" name="Int. J. Syst. Evol. Microbiol.">
        <title>Complete genome sequence of Corynebacterium casei LMG S-19264T (=DSM 44701T), isolated from a smear-ripened cheese.</title>
        <authorList>
            <consortium name="US DOE Joint Genome Institute (JGI-PGF)"/>
            <person name="Walter F."/>
            <person name="Albersmeier A."/>
            <person name="Kalinowski J."/>
            <person name="Ruckert C."/>
        </authorList>
    </citation>
    <scope>NUCLEOTIDE SEQUENCE</scope>
    <source>
        <strain evidence="3">CGMCC 1.15966</strain>
    </source>
</reference>
<dbReference type="Proteomes" id="UP000614460">
    <property type="component" value="Unassembled WGS sequence"/>
</dbReference>
<sequence>MRTITLILFSLLSHFSYATGSSQYEVIKVWNFLKYYHPDLASGKINADSLFIKHIDQKYNDVNNVISALTQGLGNNFNGELISNNAKDFINANQNFDWYRKNPNISKANKKLLDNIYRNRYQAESHFYIPKEGYMAEIPNEKSYDFPKIENLPENYRLLTLAKIIGAIDYLYPHKYLMAKNSDQILENLVNECLAVKNRKDFEIILAKAVSTMEDTHAFKFYNQLNFKREIFHSSIYAAFDFQVREDYILVTDLIIPEICEKANLAVGDKITSINGKKIQAIIEEKNKLLSTSNRQGLLNRLSDYQNNLIWPDNTESKDITIQKHNSSSIIQSKIDFINPADKPRIELVLNFLKAKQQNKRENQLSDPNIAYFRIDQTFSFIEDVEDENINAEMEKIMKEAASKEAIVFDMRGYPDWGGFVYTYVYGYFSKKDNFFGKYFQQNLNNVGTFIYNENLETYFPKEKLYNPHPYNGKVFIIVNQETLSASEWNSMNLQHIFPQAITIGQQTAGADGDIKKLVLPGNYTLEFTGNAVFYPDGKQAQKVGVKIDKKLEYSDSDVLNKSDKAFNLIESLMGR</sequence>
<dbReference type="PANTHER" id="PTHR32060:SF22">
    <property type="entry name" value="CARBOXYL-TERMINAL-PROCESSING PEPTIDASE 3, CHLOROPLASTIC"/>
    <property type="match status" value="1"/>
</dbReference>
<reference evidence="3" key="2">
    <citation type="submission" date="2020-09" db="EMBL/GenBank/DDBJ databases">
        <authorList>
            <person name="Sun Q."/>
            <person name="Zhou Y."/>
        </authorList>
    </citation>
    <scope>NUCLEOTIDE SEQUENCE</scope>
    <source>
        <strain evidence="3">CGMCC 1.15966</strain>
    </source>
</reference>
<dbReference type="AlphaFoldDB" id="A0A8H9KXK3"/>
<dbReference type="GO" id="GO:0006508">
    <property type="term" value="P:proteolysis"/>
    <property type="evidence" value="ECO:0007669"/>
    <property type="project" value="InterPro"/>
</dbReference>
<evidence type="ECO:0000259" key="2">
    <source>
        <dbReference type="Pfam" id="PF03572"/>
    </source>
</evidence>
<proteinExistence type="predicted"/>
<evidence type="ECO:0000256" key="1">
    <source>
        <dbReference type="SAM" id="SignalP"/>
    </source>
</evidence>
<dbReference type="InterPro" id="IPR029045">
    <property type="entry name" value="ClpP/crotonase-like_dom_sf"/>
</dbReference>
<dbReference type="EMBL" id="BMKM01000003">
    <property type="protein sequence ID" value="GGE20214.1"/>
    <property type="molecule type" value="Genomic_DNA"/>
</dbReference>
<dbReference type="PANTHER" id="PTHR32060">
    <property type="entry name" value="TAIL-SPECIFIC PROTEASE"/>
    <property type="match status" value="1"/>
</dbReference>
<comment type="caution">
    <text evidence="3">The sequence shown here is derived from an EMBL/GenBank/DDBJ whole genome shotgun (WGS) entry which is preliminary data.</text>
</comment>
<dbReference type="SUPFAM" id="SSF52096">
    <property type="entry name" value="ClpP/crotonase"/>
    <property type="match status" value="1"/>
</dbReference>
<dbReference type="Gene3D" id="2.30.42.10">
    <property type="match status" value="1"/>
</dbReference>
<feature type="domain" description="Tail specific protease" evidence="2">
    <location>
        <begin position="370"/>
        <end position="549"/>
    </location>
</feature>
<dbReference type="InterPro" id="IPR036034">
    <property type="entry name" value="PDZ_sf"/>
</dbReference>
<protein>
    <recommendedName>
        <fullName evidence="2">Tail specific protease domain-containing protein</fullName>
    </recommendedName>
</protein>
<feature type="chain" id="PRO_5034020788" description="Tail specific protease domain-containing protein" evidence="1">
    <location>
        <begin position="19"/>
        <end position="576"/>
    </location>
</feature>
<dbReference type="RefSeq" id="WP_182498514.1">
    <property type="nucleotide sequence ID" value="NZ_BMKM01000003.1"/>
</dbReference>
<dbReference type="GO" id="GO:0008236">
    <property type="term" value="F:serine-type peptidase activity"/>
    <property type="evidence" value="ECO:0007669"/>
    <property type="project" value="InterPro"/>
</dbReference>
<gene>
    <name evidence="3" type="ORF">GCM10011516_17300</name>
</gene>
<dbReference type="Pfam" id="PF03572">
    <property type="entry name" value="Peptidase_S41"/>
    <property type="match status" value="1"/>
</dbReference>
<dbReference type="InterPro" id="IPR005151">
    <property type="entry name" value="Tail-specific_protease"/>
</dbReference>
<keyword evidence="1" id="KW-0732">Signal</keyword>
<name>A0A8H9KXK3_9SPHI</name>
<keyword evidence="4" id="KW-1185">Reference proteome</keyword>
<feature type="signal peptide" evidence="1">
    <location>
        <begin position="1"/>
        <end position="18"/>
    </location>
</feature>
<dbReference type="Gene3D" id="3.90.226.10">
    <property type="entry name" value="2-enoyl-CoA Hydratase, Chain A, domain 1"/>
    <property type="match status" value="1"/>
</dbReference>